<accession>A0ABT2K763</accession>
<dbReference type="SUPFAM" id="SSF53790">
    <property type="entry name" value="Tetrapyrrole methylase"/>
    <property type="match status" value="1"/>
</dbReference>
<dbReference type="Gene3D" id="3.40.1010.10">
    <property type="entry name" value="Cobalt-precorrin-4 Transmethylase, Domain 1"/>
    <property type="match status" value="1"/>
</dbReference>
<dbReference type="GO" id="GO:0032259">
    <property type="term" value="P:methylation"/>
    <property type="evidence" value="ECO:0007669"/>
    <property type="project" value="UniProtKB-KW"/>
</dbReference>
<comment type="pathway">
    <text evidence="1">Cofactor biosynthesis; adenosylcobalamin biosynthesis.</text>
</comment>
<dbReference type="PANTHER" id="PTHR43467:SF1">
    <property type="entry name" value="PRECORRIN-6A SYNTHASE [DEACETYLATING]"/>
    <property type="match status" value="1"/>
</dbReference>
<gene>
    <name evidence="8" type="primary">cobF</name>
    <name evidence="8" type="ORF">MU516_02615</name>
</gene>
<evidence type="ECO:0000256" key="2">
    <source>
        <dbReference type="ARBA" id="ARBA00022573"/>
    </source>
</evidence>
<comment type="catalytic activity">
    <reaction evidence="6">
        <text>precorrin-5 + S-adenosyl-L-methionine + H2O = precorrin-6A + acetate + S-adenosyl-L-homocysteine + 2 H(+)</text>
        <dbReference type="Rhea" id="RHEA:18261"/>
        <dbReference type="ChEBI" id="CHEBI:15377"/>
        <dbReference type="ChEBI" id="CHEBI:15378"/>
        <dbReference type="ChEBI" id="CHEBI:30089"/>
        <dbReference type="ChEBI" id="CHEBI:57856"/>
        <dbReference type="ChEBI" id="CHEBI:59789"/>
        <dbReference type="ChEBI" id="CHEBI:77871"/>
        <dbReference type="ChEBI" id="CHEBI:77872"/>
        <dbReference type="EC" id="2.1.1.152"/>
    </reaction>
</comment>
<dbReference type="Pfam" id="PF00590">
    <property type="entry name" value="TP_methylase"/>
    <property type="match status" value="1"/>
</dbReference>
<evidence type="ECO:0000256" key="3">
    <source>
        <dbReference type="ARBA" id="ARBA00022603"/>
    </source>
</evidence>
<protein>
    <recommendedName>
        <fullName evidence="6">Precorrin-6A synthase [deacetylating]</fullName>
        <ecNumber evidence="6">2.1.1.152</ecNumber>
    </recommendedName>
</protein>
<dbReference type="RefSeq" id="WP_260275626.1">
    <property type="nucleotide sequence ID" value="NZ_JANAVZ010000001.1"/>
</dbReference>
<comment type="caution">
    <text evidence="8">The sequence shown here is derived from an EMBL/GenBank/DDBJ whole genome shotgun (WGS) entry which is preliminary data.</text>
</comment>
<dbReference type="InterPro" id="IPR012797">
    <property type="entry name" value="CobF"/>
</dbReference>
<evidence type="ECO:0000256" key="5">
    <source>
        <dbReference type="ARBA" id="ARBA00022691"/>
    </source>
</evidence>
<reference evidence="8 9" key="1">
    <citation type="submission" date="2022-04" db="EMBL/GenBank/DDBJ databases">
        <title>Paracoccus sp. YLB-12 draft genome sequence.</title>
        <authorList>
            <person name="Yu L."/>
        </authorList>
    </citation>
    <scope>NUCLEOTIDE SEQUENCE [LARGE SCALE GENOMIC DNA]</scope>
    <source>
        <strain evidence="8 9">YLB-12</strain>
    </source>
</reference>
<dbReference type="InterPro" id="IPR014777">
    <property type="entry name" value="4pyrrole_Mease_sub1"/>
</dbReference>
<dbReference type="GO" id="GO:0043819">
    <property type="term" value="F:precorrin-6A synthase (deacetylating) activity"/>
    <property type="evidence" value="ECO:0007669"/>
    <property type="project" value="UniProtKB-EC"/>
</dbReference>
<dbReference type="EMBL" id="JANAVZ010000001">
    <property type="protein sequence ID" value="MCT4331759.1"/>
    <property type="molecule type" value="Genomic_DNA"/>
</dbReference>
<evidence type="ECO:0000259" key="7">
    <source>
        <dbReference type="Pfam" id="PF00590"/>
    </source>
</evidence>
<keyword evidence="4 6" id="KW-0808">Transferase</keyword>
<sequence>MITLTLIGIGTGNPDHLTLAAASEIAAADLILIPLKDAGKEDLAGLRRSICDRHAGPRTGIVEFPLPRRDSDDPDYFQAVERWHDAIAVAWQDQITAHLPDLSGRVALLVWGDPALYDSTLRIADRLRLPVTRRVIPGITAIQALCAAHAIPLNQIGAPVQITTGRRLRDHGWPEGADTLAVMLDGGCAFLTLPPDDLHIWWGAFLGMPQQILDHGPLPECGPRIARTRATARAAHGWIMDIYLLRRA</sequence>
<proteinExistence type="predicted"/>
<dbReference type="PANTHER" id="PTHR43467">
    <property type="entry name" value="COBALT-PRECORRIN-2 C(20)-METHYLTRANSFERASE"/>
    <property type="match status" value="1"/>
</dbReference>
<comment type="function">
    <text evidence="6">Catalyzes the methylation of C-1 in precorrin-5 and the subsequent extrusion of acetic acid from the resulting intermediate to form cobalt-precorrin-6A.</text>
</comment>
<dbReference type="NCBIfam" id="TIGR02434">
    <property type="entry name" value="CobF"/>
    <property type="match status" value="1"/>
</dbReference>
<feature type="domain" description="Tetrapyrrole methylase" evidence="7">
    <location>
        <begin position="3"/>
        <end position="220"/>
    </location>
</feature>
<dbReference type="EC" id="2.1.1.152" evidence="6"/>
<dbReference type="InterPro" id="IPR035996">
    <property type="entry name" value="4pyrrol_Methylase_sf"/>
</dbReference>
<keyword evidence="9" id="KW-1185">Reference proteome</keyword>
<dbReference type="InterPro" id="IPR000878">
    <property type="entry name" value="4pyrrol_Mease"/>
</dbReference>
<keyword evidence="2" id="KW-0169">Cobalamin biosynthesis</keyword>
<evidence type="ECO:0000313" key="8">
    <source>
        <dbReference type="EMBL" id="MCT4331759.1"/>
    </source>
</evidence>
<dbReference type="InterPro" id="IPR014776">
    <property type="entry name" value="4pyrrole_Mease_sub2"/>
</dbReference>
<evidence type="ECO:0000256" key="1">
    <source>
        <dbReference type="ARBA" id="ARBA00004953"/>
    </source>
</evidence>
<evidence type="ECO:0000256" key="6">
    <source>
        <dbReference type="PIRNR" id="PIRNR036525"/>
    </source>
</evidence>
<dbReference type="Gene3D" id="3.30.950.10">
    <property type="entry name" value="Methyltransferase, Cobalt-precorrin-4 Transmethylase, Domain 2"/>
    <property type="match status" value="1"/>
</dbReference>
<name>A0ABT2K763_9RHOB</name>
<keyword evidence="5 6" id="KW-0949">S-adenosyl-L-methionine</keyword>
<organism evidence="8 9">
    <name type="scientific">Paracoccus maritimus</name>
    <dbReference type="NCBI Taxonomy" id="2933292"/>
    <lineage>
        <taxon>Bacteria</taxon>
        <taxon>Pseudomonadati</taxon>
        <taxon>Pseudomonadota</taxon>
        <taxon>Alphaproteobacteria</taxon>
        <taxon>Rhodobacterales</taxon>
        <taxon>Paracoccaceae</taxon>
        <taxon>Paracoccus</taxon>
    </lineage>
</organism>
<keyword evidence="3 6" id="KW-0489">Methyltransferase</keyword>
<dbReference type="CDD" id="cd11643">
    <property type="entry name" value="Precorrin-6A-synthase"/>
    <property type="match status" value="1"/>
</dbReference>
<dbReference type="PIRSF" id="PIRSF036525">
    <property type="entry name" value="CobF"/>
    <property type="match status" value="1"/>
</dbReference>
<evidence type="ECO:0000256" key="4">
    <source>
        <dbReference type="ARBA" id="ARBA00022679"/>
    </source>
</evidence>
<evidence type="ECO:0000313" key="9">
    <source>
        <dbReference type="Proteomes" id="UP001320702"/>
    </source>
</evidence>
<dbReference type="Proteomes" id="UP001320702">
    <property type="component" value="Unassembled WGS sequence"/>
</dbReference>